<keyword evidence="5" id="KW-0472">Membrane</keyword>
<dbReference type="Pfam" id="PF13639">
    <property type="entry name" value="zf-RING_2"/>
    <property type="match status" value="1"/>
</dbReference>
<keyword evidence="3" id="KW-0862">Zinc</keyword>
<keyword evidence="2 4" id="KW-0863">Zinc-finger</keyword>
<evidence type="ECO:0000256" key="1">
    <source>
        <dbReference type="ARBA" id="ARBA00022723"/>
    </source>
</evidence>
<reference evidence="7" key="1">
    <citation type="submission" date="2021-01" db="EMBL/GenBank/DDBJ databases">
        <authorList>
            <consortium name="Genoscope - CEA"/>
            <person name="William W."/>
        </authorList>
    </citation>
    <scope>NUCLEOTIDE SEQUENCE</scope>
</reference>
<keyword evidence="1" id="KW-0479">Metal-binding</keyword>
<dbReference type="CDD" id="cd16454">
    <property type="entry name" value="RING-H2_PA-TM-RING"/>
    <property type="match status" value="1"/>
</dbReference>
<dbReference type="InterPro" id="IPR001841">
    <property type="entry name" value="Znf_RING"/>
</dbReference>
<evidence type="ECO:0000313" key="8">
    <source>
        <dbReference type="Proteomes" id="UP000692954"/>
    </source>
</evidence>
<keyword evidence="5" id="KW-0812">Transmembrane</keyword>
<dbReference type="SMART" id="SM00184">
    <property type="entry name" value="RING"/>
    <property type="match status" value="1"/>
</dbReference>
<dbReference type="PANTHER" id="PTHR45798:SF97">
    <property type="entry name" value="ALCOHOL-SENSITIVE RING FINGER PROTEIN 1"/>
    <property type="match status" value="1"/>
</dbReference>
<dbReference type="AlphaFoldDB" id="A0A8S1L7B1"/>
<feature type="transmembrane region" description="Helical" evidence="5">
    <location>
        <begin position="240"/>
        <end position="264"/>
    </location>
</feature>
<dbReference type="PANTHER" id="PTHR45798">
    <property type="entry name" value="RING-H2 FINGER PROTEIN ATL61-RELATED-RELATED"/>
    <property type="match status" value="1"/>
</dbReference>
<dbReference type="PROSITE" id="PS50089">
    <property type="entry name" value="ZF_RING_2"/>
    <property type="match status" value="1"/>
</dbReference>
<name>A0A8S1L7B1_9CILI</name>
<evidence type="ECO:0000256" key="4">
    <source>
        <dbReference type="PROSITE-ProRule" id="PRU00175"/>
    </source>
</evidence>
<accession>A0A8S1L7B1</accession>
<dbReference type="GO" id="GO:0008270">
    <property type="term" value="F:zinc ion binding"/>
    <property type="evidence" value="ECO:0007669"/>
    <property type="project" value="UniProtKB-KW"/>
</dbReference>
<comment type="caution">
    <text evidence="7">The sequence shown here is derived from an EMBL/GenBank/DDBJ whole genome shotgun (WGS) entry which is preliminary data.</text>
</comment>
<dbReference type="OrthoDB" id="292812at2759"/>
<protein>
    <recommendedName>
        <fullName evidence="6">RING-type domain-containing protein</fullName>
    </recommendedName>
</protein>
<proteinExistence type="predicted"/>
<dbReference type="EMBL" id="CAJJDN010000014">
    <property type="protein sequence ID" value="CAD8060676.1"/>
    <property type="molecule type" value="Genomic_DNA"/>
</dbReference>
<evidence type="ECO:0000256" key="5">
    <source>
        <dbReference type="SAM" id="Phobius"/>
    </source>
</evidence>
<organism evidence="7 8">
    <name type="scientific">Paramecium sonneborni</name>
    <dbReference type="NCBI Taxonomy" id="65129"/>
    <lineage>
        <taxon>Eukaryota</taxon>
        <taxon>Sar</taxon>
        <taxon>Alveolata</taxon>
        <taxon>Ciliophora</taxon>
        <taxon>Intramacronucleata</taxon>
        <taxon>Oligohymenophorea</taxon>
        <taxon>Peniculida</taxon>
        <taxon>Parameciidae</taxon>
        <taxon>Paramecium</taxon>
    </lineage>
</organism>
<evidence type="ECO:0000256" key="3">
    <source>
        <dbReference type="ARBA" id="ARBA00022833"/>
    </source>
</evidence>
<evidence type="ECO:0000313" key="7">
    <source>
        <dbReference type="EMBL" id="CAD8060676.1"/>
    </source>
</evidence>
<dbReference type="Proteomes" id="UP000692954">
    <property type="component" value="Unassembled WGS sequence"/>
</dbReference>
<evidence type="ECO:0000259" key="6">
    <source>
        <dbReference type="PROSITE" id="PS50089"/>
    </source>
</evidence>
<dbReference type="InterPro" id="IPR052788">
    <property type="entry name" value="RING-type_E3_ligase_ATL"/>
</dbReference>
<keyword evidence="8" id="KW-1185">Reference proteome</keyword>
<gene>
    <name evidence="7" type="ORF">PSON_ATCC_30995.1.T0140404</name>
</gene>
<feature type="domain" description="RING-type" evidence="6">
    <location>
        <begin position="303"/>
        <end position="344"/>
    </location>
</feature>
<evidence type="ECO:0000256" key="2">
    <source>
        <dbReference type="ARBA" id="ARBA00022771"/>
    </source>
</evidence>
<sequence length="422" mass="50093">MNYEYLFKQNHGYIIKFEIVQFPLNKNCFPVIDIFNKNQTIQTSNYETYSQKQHIHQLWLSQREEDQNLTIYIHSKMEQVYKSINETDSKMSFKLIIYDNIEQLKEPKCKFPAYGLYCDQSVNFIDVDLLVQINLSRQSWFFAYYQLKNLDYILKISNSNSLMGISIISGDYEKFAQQPNFFSGYQLIDKKQNVNINLKKYFQNIKDLNEYIIYIGVFNENLDRENNLILELNKIEIDEFPIWAILTICGVILSGIIVSIFIYYSYKKQYQKITYVKPVLEEGHLNKYMPAQKMLQEYLSKECSICLLQFEKKEKFRITPCNHIFHDQCLQDWTKKNSQCPLCRQGLKEEDIQQFFTKIHSNNNESQRGINKKPSVQFIALTNSEYTYQNGNKSDNSPSNNFCMSNSGRQMSIQIIRDEILE</sequence>
<keyword evidence="5" id="KW-1133">Transmembrane helix</keyword>